<dbReference type="AlphaFoldDB" id="A0A0F8YT64"/>
<reference evidence="1" key="1">
    <citation type="journal article" date="2015" name="Nature">
        <title>Complex archaea that bridge the gap between prokaryotes and eukaryotes.</title>
        <authorList>
            <person name="Spang A."/>
            <person name="Saw J.H."/>
            <person name="Jorgensen S.L."/>
            <person name="Zaremba-Niedzwiedzka K."/>
            <person name="Martijn J."/>
            <person name="Lind A.E."/>
            <person name="van Eijk R."/>
            <person name="Schleper C."/>
            <person name="Guy L."/>
            <person name="Ettema T.J."/>
        </authorList>
    </citation>
    <scope>NUCLEOTIDE SEQUENCE</scope>
</reference>
<proteinExistence type="predicted"/>
<protein>
    <submittedName>
        <fullName evidence="1">Uncharacterized protein</fullName>
    </submittedName>
</protein>
<dbReference type="EMBL" id="LAZR01067633">
    <property type="protein sequence ID" value="KKK51196.1"/>
    <property type="molecule type" value="Genomic_DNA"/>
</dbReference>
<name>A0A0F8YT64_9ZZZZ</name>
<organism evidence="1">
    <name type="scientific">marine sediment metagenome</name>
    <dbReference type="NCBI Taxonomy" id="412755"/>
    <lineage>
        <taxon>unclassified sequences</taxon>
        <taxon>metagenomes</taxon>
        <taxon>ecological metagenomes</taxon>
    </lineage>
</organism>
<accession>A0A0F8YT64</accession>
<feature type="non-terminal residue" evidence="1">
    <location>
        <position position="1"/>
    </location>
</feature>
<comment type="caution">
    <text evidence="1">The sequence shown here is derived from an EMBL/GenBank/DDBJ whole genome shotgun (WGS) entry which is preliminary data.</text>
</comment>
<gene>
    <name evidence="1" type="ORF">LCGC14_3117360</name>
</gene>
<evidence type="ECO:0000313" key="1">
    <source>
        <dbReference type="EMBL" id="KKK51196.1"/>
    </source>
</evidence>
<sequence>IDPDTVKGEFEKWWDKQFAAEKGQKFQKFEDRAEFQAGSDAVSIASQIEAALKAGTITQEERDSAQRILVADPTTEQTIREALGL</sequence>